<keyword evidence="4" id="KW-1185">Reference proteome</keyword>
<evidence type="ECO:0000313" key="2">
    <source>
        <dbReference type="EMBL" id="PNR51241.1"/>
    </source>
</evidence>
<evidence type="ECO:0008006" key="5">
    <source>
        <dbReference type="Google" id="ProtNLM"/>
    </source>
</evidence>
<sequence>MQRRLVCALCWLSIWLSIVAIVTTASGSPSSPKKLSSSFRTRLGCVLPGGGDRDALTCCYGCLRSQ</sequence>
<reference evidence="2 4" key="2">
    <citation type="journal article" date="2018" name="Plant J.">
        <title>The Physcomitrella patens chromosome-scale assembly reveals moss genome structure and evolution.</title>
        <authorList>
            <person name="Lang D."/>
            <person name="Ullrich K.K."/>
            <person name="Murat F."/>
            <person name="Fuchs J."/>
            <person name="Jenkins J."/>
            <person name="Haas F.B."/>
            <person name="Piednoel M."/>
            <person name="Gundlach H."/>
            <person name="Van Bel M."/>
            <person name="Meyberg R."/>
            <person name="Vives C."/>
            <person name="Morata J."/>
            <person name="Symeonidi A."/>
            <person name="Hiss M."/>
            <person name="Muchero W."/>
            <person name="Kamisugi Y."/>
            <person name="Saleh O."/>
            <person name="Blanc G."/>
            <person name="Decker E.L."/>
            <person name="van Gessel N."/>
            <person name="Grimwood J."/>
            <person name="Hayes R.D."/>
            <person name="Graham S.W."/>
            <person name="Gunter L.E."/>
            <person name="McDaniel S.F."/>
            <person name="Hoernstein S.N.W."/>
            <person name="Larsson A."/>
            <person name="Li F.W."/>
            <person name="Perroud P.F."/>
            <person name="Phillips J."/>
            <person name="Ranjan P."/>
            <person name="Rokshar D.S."/>
            <person name="Rothfels C.J."/>
            <person name="Schneider L."/>
            <person name="Shu S."/>
            <person name="Stevenson D.W."/>
            <person name="Thummler F."/>
            <person name="Tillich M."/>
            <person name="Villarreal Aguilar J.C."/>
            <person name="Widiez T."/>
            <person name="Wong G.K."/>
            <person name="Wymore A."/>
            <person name="Zhang Y."/>
            <person name="Zimmer A.D."/>
            <person name="Quatrano R.S."/>
            <person name="Mayer K.F.X."/>
            <person name="Goodstein D."/>
            <person name="Casacuberta J.M."/>
            <person name="Vandepoele K."/>
            <person name="Reski R."/>
            <person name="Cuming A.C."/>
            <person name="Tuskan G.A."/>
            <person name="Maumus F."/>
            <person name="Salse J."/>
            <person name="Schmutz J."/>
            <person name="Rensing S.A."/>
        </authorList>
    </citation>
    <scope>NUCLEOTIDE SEQUENCE [LARGE SCALE GENOMIC DNA]</scope>
    <source>
        <strain evidence="3 4">cv. Gransden 2004</strain>
    </source>
</reference>
<dbReference type="PaxDb" id="3218-PP1S153_107V6.1"/>
<dbReference type="Gramene" id="Pp3c7_15510V3.2">
    <property type="protein sequence ID" value="PAC:32925589.CDS.1"/>
    <property type="gene ID" value="Pp3c7_15510"/>
</dbReference>
<accession>A0A2K1KBU1</accession>
<protein>
    <recommendedName>
        <fullName evidence="5">Secreted protein</fullName>
    </recommendedName>
</protein>
<keyword evidence="1" id="KW-0732">Signal</keyword>
<evidence type="ECO:0000313" key="4">
    <source>
        <dbReference type="Proteomes" id="UP000006727"/>
    </source>
</evidence>
<gene>
    <name evidence="2" type="ORF">PHYPA_010427</name>
</gene>
<reference evidence="3" key="3">
    <citation type="submission" date="2020-12" db="UniProtKB">
        <authorList>
            <consortium name="EnsemblPlants"/>
        </authorList>
    </citation>
    <scope>IDENTIFICATION</scope>
</reference>
<dbReference type="Gramene" id="Pp3c7_15510V3.1">
    <property type="protein sequence ID" value="PAC:32925588.CDS.1"/>
    <property type="gene ID" value="Pp3c7_15510"/>
</dbReference>
<feature type="signal peptide" evidence="1">
    <location>
        <begin position="1"/>
        <end position="27"/>
    </location>
</feature>
<dbReference type="InParanoid" id="A0A2K1KBU1"/>
<feature type="chain" id="PRO_5036043000" description="Secreted protein" evidence="1">
    <location>
        <begin position="28"/>
        <end position="66"/>
    </location>
</feature>
<reference evidence="2 4" key="1">
    <citation type="journal article" date="2008" name="Science">
        <title>The Physcomitrella genome reveals evolutionary insights into the conquest of land by plants.</title>
        <authorList>
            <person name="Rensing S."/>
            <person name="Lang D."/>
            <person name="Zimmer A."/>
            <person name="Terry A."/>
            <person name="Salamov A."/>
            <person name="Shapiro H."/>
            <person name="Nishiyama T."/>
            <person name="Perroud P.-F."/>
            <person name="Lindquist E."/>
            <person name="Kamisugi Y."/>
            <person name="Tanahashi T."/>
            <person name="Sakakibara K."/>
            <person name="Fujita T."/>
            <person name="Oishi K."/>
            <person name="Shin-I T."/>
            <person name="Kuroki Y."/>
            <person name="Toyoda A."/>
            <person name="Suzuki Y."/>
            <person name="Hashimoto A."/>
            <person name="Yamaguchi K."/>
            <person name="Sugano A."/>
            <person name="Kohara Y."/>
            <person name="Fujiyama A."/>
            <person name="Anterola A."/>
            <person name="Aoki S."/>
            <person name="Ashton N."/>
            <person name="Barbazuk W.B."/>
            <person name="Barker E."/>
            <person name="Bennetzen J."/>
            <person name="Bezanilla M."/>
            <person name="Blankenship R."/>
            <person name="Cho S.H."/>
            <person name="Dutcher S."/>
            <person name="Estelle M."/>
            <person name="Fawcett J.A."/>
            <person name="Gundlach H."/>
            <person name="Hanada K."/>
            <person name="Heyl A."/>
            <person name="Hicks K.A."/>
            <person name="Hugh J."/>
            <person name="Lohr M."/>
            <person name="Mayer K."/>
            <person name="Melkozernov A."/>
            <person name="Murata T."/>
            <person name="Nelson D."/>
            <person name="Pils B."/>
            <person name="Prigge M."/>
            <person name="Reiss B."/>
            <person name="Renner T."/>
            <person name="Rombauts S."/>
            <person name="Rushton P."/>
            <person name="Sanderfoot A."/>
            <person name="Schween G."/>
            <person name="Shiu S.-H."/>
            <person name="Stueber K."/>
            <person name="Theodoulou F.L."/>
            <person name="Tu H."/>
            <person name="Van de Peer Y."/>
            <person name="Verrier P.J."/>
            <person name="Waters E."/>
            <person name="Wood A."/>
            <person name="Yang L."/>
            <person name="Cove D."/>
            <person name="Cuming A."/>
            <person name="Hasebe M."/>
            <person name="Lucas S."/>
            <person name="Mishler D.B."/>
            <person name="Reski R."/>
            <person name="Grigoriev I."/>
            <person name="Quatrano R.S."/>
            <person name="Boore J.L."/>
        </authorList>
    </citation>
    <scope>NUCLEOTIDE SEQUENCE [LARGE SCALE GENOMIC DNA]</scope>
    <source>
        <strain evidence="3 4">cv. Gransden 2004</strain>
    </source>
</reference>
<dbReference type="EMBL" id="ABEU02000007">
    <property type="protein sequence ID" value="PNR51241.1"/>
    <property type="molecule type" value="Genomic_DNA"/>
</dbReference>
<dbReference type="EnsemblPlants" id="Pp3c7_15510V3.1">
    <property type="protein sequence ID" value="PAC:32925588.CDS.1"/>
    <property type="gene ID" value="Pp3c7_15510"/>
</dbReference>
<dbReference type="Proteomes" id="UP000006727">
    <property type="component" value="Chromosome 7"/>
</dbReference>
<dbReference type="EnsemblPlants" id="Pp3c7_15510V3.2">
    <property type="protein sequence ID" value="PAC:32925589.CDS.1"/>
    <property type="gene ID" value="Pp3c7_15510"/>
</dbReference>
<proteinExistence type="predicted"/>
<organism evidence="2">
    <name type="scientific">Physcomitrium patens</name>
    <name type="common">Spreading-leaved earth moss</name>
    <name type="synonym">Physcomitrella patens</name>
    <dbReference type="NCBI Taxonomy" id="3218"/>
    <lineage>
        <taxon>Eukaryota</taxon>
        <taxon>Viridiplantae</taxon>
        <taxon>Streptophyta</taxon>
        <taxon>Embryophyta</taxon>
        <taxon>Bryophyta</taxon>
        <taxon>Bryophytina</taxon>
        <taxon>Bryopsida</taxon>
        <taxon>Funariidae</taxon>
        <taxon>Funariales</taxon>
        <taxon>Funariaceae</taxon>
        <taxon>Physcomitrium</taxon>
    </lineage>
</organism>
<evidence type="ECO:0000313" key="3">
    <source>
        <dbReference type="EnsemblPlants" id="PAC:32925588.CDS.1"/>
    </source>
</evidence>
<dbReference type="AlphaFoldDB" id="A0A2K1KBU1"/>
<evidence type="ECO:0000256" key="1">
    <source>
        <dbReference type="SAM" id="SignalP"/>
    </source>
</evidence>
<name>A0A2K1KBU1_PHYPA</name>